<proteinExistence type="predicted"/>
<accession>A0A1I6TFW9</accession>
<organism evidence="1 2">
    <name type="scientific">Brevundimonas viscosa</name>
    <dbReference type="NCBI Taxonomy" id="871741"/>
    <lineage>
        <taxon>Bacteria</taxon>
        <taxon>Pseudomonadati</taxon>
        <taxon>Pseudomonadota</taxon>
        <taxon>Alphaproteobacteria</taxon>
        <taxon>Caulobacterales</taxon>
        <taxon>Caulobacteraceae</taxon>
        <taxon>Brevundimonas</taxon>
    </lineage>
</organism>
<evidence type="ECO:0000313" key="1">
    <source>
        <dbReference type="EMBL" id="SFS88073.1"/>
    </source>
</evidence>
<dbReference type="AlphaFoldDB" id="A0A1I6TFW9"/>
<gene>
    <name evidence="1" type="ORF">SAMN05192570_0010</name>
</gene>
<name>A0A1I6TFW9_9CAUL</name>
<dbReference type="Proteomes" id="UP000198788">
    <property type="component" value="Unassembled WGS sequence"/>
</dbReference>
<reference evidence="2" key="1">
    <citation type="submission" date="2016-10" db="EMBL/GenBank/DDBJ databases">
        <authorList>
            <person name="Varghese N."/>
            <person name="Submissions S."/>
        </authorList>
    </citation>
    <scope>NUCLEOTIDE SEQUENCE [LARGE SCALE GENOMIC DNA]</scope>
    <source>
        <strain evidence="2">CGMCC 1.10683</strain>
    </source>
</reference>
<evidence type="ECO:0000313" key="2">
    <source>
        <dbReference type="Proteomes" id="UP000198788"/>
    </source>
</evidence>
<keyword evidence="2" id="KW-1185">Reference proteome</keyword>
<dbReference type="EMBL" id="FOZV01000010">
    <property type="protein sequence ID" value="SFS88073.1"/>
    <property type="molecule type" value="Genomic_DNA"/>
</dbReference>
<protein>
    <submittedName>
        <fullName evidence="1">Uncharacterized protein</fullName>
    </submittedName>
</protein>
<sequence length="60" mass="6738">MNRLVLRWPETMSLPVMPTGSIPNPHQLVKTRSGYKLDPAYVSSYEVKASSRLVSHPQAD</sequence>